<accession>A0A6P5YMG6</accession>
<sequence>MKGGERRCTSSSGPFEEIDHQAKFQRVISQELQKSKRSSVASPIPTKTPAVGGFGSPTVATSTVVPVSFTSLPAHVALSSALATVMIPTIPAKAPVAPPPLRVLTPMPTTTAPPAPTVASALAQALVHLPPSTTIAARNVTLEDKLGGLTIEEFEVSLKAAALTTGYAVERLDKVSCKFYDNV</sequence>
<gene>
    <name evidence="3" type="primary">LOC111293038</name>
</gene>
<name>A0A6P5YMG6_DURZI</name>
<dbReference type="GeneID" id="111293038"/>
<dbReference type="Proteomes" id="UP000515121">
    <property type="component" value="Unplaced"/>
</dbReference>
<evidence type="ECO:0000313" key="3">
    <source>
        <dbReference type="RefSeq" id="XP_022741475.1"/>
    </source>
</evidence>
<dbReference type="KEGG" id="dzi:111293038"/>
<dbReference type="AlphaFoldDB" id="A0A6P5YMG6"/>
<organism evidence="2 3">
    <name type="scientific">Durio zibethinus</name>
    <name type="common">Durian</name>
    <dbReference type="NCBI Taxonomy" id="66656"/>
    <lineage>
        <taxon>Eukaryota</taxon>
        <taxon>Viridiplantae</taxon>
        <taxon>Streptophyta</taxon>
        <taxon>Embryophyta</taxon>
        <taxon>Tracheophyta</taxon>
        <taxon>Spermatophyta</taxon>
        <taxon>Magnoliopsida</taxon>
        <taxon>eudicotyledons</taxon>
        <taxon>Gunneridae</taxon>
        <taxon>Pentapetalae</taxon>
        <taxon>rosids</taxon>
        <taxon>malvids</taxon>
        <taxon>Malvales</taxon>
        <taxon>Malvaceae</taxon>
        <taxon>Helicteroideae</taxon>
        <taxon>Durio</taxon>
    </lineage>
</organism>
<feature type="region of interest" description="Disordered" evidence="1">
    <location>
        <begin position="31"/>
        <end position="53"/>
    </location>
</feature>
<proteinExistence type="predicted"/>
<feature type="region of interest" description="Disordered" evidence="1">
    <location>
        <begin position="1"/>
        <end position="20"/>
    </location>
</feature>
<keyword evidence="2" id="KW-1185">Reference proteome</keyword>
<dbReference type="RefSeq" id="XP_022741475.1">
    <property type="nucleotide sequence ID" value="XM_022885740.1"/>
</dbReference>
<reference evidence="3" key="1">
    <citation type="submission" date="2025-08" db="UniProtKB">
        <authorList>
            <consortium name="RefSeq"/>
        </authorList>
    </citation>
    <scope>IDENTIFICATION</scope>
    <source>
        <tissue evidence="3">Fruit stalk</tissue>
    </source>
</reference>
<protein>
    <submittedName>
        <fullName evidence="3">Mucin-2-like</fullName>
    </submittedName>
</protein>
<evidence type="ECO:0000313" key="2">
    <source>
        <dbReference type="Proteomes" id="UP000515121"/>
    </source>
</evidence>
<evidence type="ECO:0000256" key="1">
    <source>
        <dbReference type="SAM" id="MobiDB-lite"/>
    </source>
</evidence>